<name>A0A565BEH5_9BRAS</name>
<sequence length="134" mass="14509">MLHYKLFETCSDSSPQFGAPHLAAFLVLHLSLASPGRRSQACPVIAPKLAHFPSSVEFPKLRQVVAPKLAHFLSSAELPKLREVVIPELRQASLAMRGHHSQASPLAPPSSPNSAKSSFPSFAKLPLLREVVIS</sequence>
<accession>A0A565BEH5</accession>
<dbReference type="Proteomes" id="UP000489600">
    <property type="component" value="Unassembled WGS sequence"/>
</dbReference>
<evidence type="ECO:0000256" key="1">
    <source>
        <dbReference type="SAM" id="MobiDB-lite"/>
    </source>
</evidence>
<gene>
    <name evidence="2" type="ORF">ANE_LOCUS10458</name>
</gene>
<feature type="region of interest" description="Disordered" evidence="1">
    <location>
        <begin position="96"/>
        <end position="118"/>
    </location>
</feature>
<protein>
    <submittedName>
        <fullName evidence="2">Uncharacterized protein</fullName>
    </submittedName>
</protein>
<keyword evidence="3" id="KW-1185">Reference proteome</keyword>
<proteinExistence type="predicted"/>
<dbReference type="AlphaFoldDB" id="A0A565BEH5"/>
<comment type="caution">
    <text evidence="2">The sequence shown here is derived from an EMBL/GenBank/DDBJ whole genome shotgun (WGS) entry which is preliminary data.</text>
</comment>
<evidence type="ECO:0000313" key="2">
    <source>
        <dbReference type="EMBL" id="VVB00014.1"/>
    </source>
</evidence>
<dbReference type="EMBL" id="CABITT030000004">
    <property type="protein sequence ID" value="VVB00014.1"/>
    <property type="molecule type" value="Genomic_DNA"/>
</dbReference>
<reference evidence="2" key="1">
    <citation type="submission" date="2019-07" db="EMBL/GenBank/DDBJ databases">
        <authorList>
            <person name="Dittberner H."/>
        </authorList>
    </citation>
    <scope>NUCLEOTIDE SEQUENCE [LARGE SCALE GENOMIC DNA]</scope>
</reference>
<evidence type="ECO:0000313" key="3">
    <source>
        <dbReference type="Proteomes" id="UP000489600"/>
    </source>
</evidence>
<organism evidence="2 3">
    <name type="scientific">Arabis nemorensis</name>
    <dbReference type="NCBI Taxonomy" id="586526"/>
    <lineage>
        <taxon>Eukaryota</taxon>
        <taxon>Viridiplantae</taxon>
        <taxon>Streptophyta</taxon>
        <taxon>Embryophyta</taxon>
        <taxon>Tracheophyta</taxon>
        <taxon>Spermatophyta</taxon>
        <taxon>Magnoliopsida</taxon>
        <taxon>eudicotyledons</taxon>
        <taxon>Gunneridae</taxon>
        <taxon>Pentapetalae</taxon>
        <taxon>rosids</taxon>
        <taxon>malvids</taxon>
        <taxon>Brassicales</taxon>
        <taxon>Brassicaceae</taxon>
        <taxon>Arabideae</taxon>
        <taxon>Arabis</taxon>
    </lineage>
</organism>